<evidence type="ECO:0000313" key="2">
    <source>
        <dbReference type="Proteomes" id="UP000824175"/>
    </source>
</evidence>
<accession>A0A9D1HSD0</accession>
<dbReference type="SUPFAM" id="SSF56784">
    <property type="entry name" value="HAD-like"/>
    <property type="match status" value="1"/>
</dbReference>
<reference evidence="1" key="1">
    <citation type="submission" date="2020-10" db="EMBL/GenBank/DDBJ databases">
        <authorList>
            <person name="Gilroy R."/>
        </authorList>
    </citation>
    <scope>NUCLEOTIDE SEQUENCE</scope>
    <source>
        <strain evidence="1">CHK195-11698</strain>
    </source>
</reference>
<reference evidence="1" key="2">
    <citation type="journal article" date="2021" name="PeerJ">
        <title>Extensive microbial diversity within the chicken gut microbiome revealed by metagenomics and culture.</title>
        <authorList>
            <person name="Gilroy R."/>
            <person name="Ravi A."/>
            <person name="Getino M."/>
            <person name="Pursley I."/>
            <person name="Horton D.L."/>
            <person name="Alikhan N.F."/>
            <person name="Baker D."/>
            <person name="Gharbi K."/>
            <person name="Hall N."/>
            <person name="Watson M."/>
            <person name="Adriaenssens E.M."/>
            <person name="Foster-Nyarko E."/>
            <person name="Jarju S."/>
            <person name="Secka A."/>
            <person name="Antonio M."/>
            <person name="Oren A."/>
            <person name="Chaudhuri R.R."/>
            <person name="La Ragione R."/>
            <person name="Hildebrand F."/>
            <person name="Pallen M.J."/>
        </authorList>
    </citation>
    <scope>NUCLEOTIDE SEQUENCE</scope>
    <source>
        <strain evidence="1">CHK195-11698</strain>
    </source>
</reference>
<dbReference type="SFLD" id="SFLDS00003">
    <property type="entry name" value="Haloacid_Dehalogenase"/>
    <property type="match status" value="1"/>
</dbReference>
<comment type="caution">
    <text evidence="1">The sequence shown here is derived from an EMBL/GenBank/DDBJ whole genome shotgun (WGS) entry which is preliminary data.</text>
</comment>
<dbReference type="NCBIfam" id="TIGR01509">
    <property type="entry name" value="HAD-SF-IA-v3"/>
    <property type="match status" value="1"/>
</dbReference>
<name>A0A9D1HSD0_9FIRM</name>
<dbReference type="PANTHER" id="PTHR18901:SF38">
    <property type="entry name" value="PSEUDOURIDINE-5'-PHOSPHATASE"/>
    <property type="match status" value="1"/>
</dbReference>
<dbReference type="Gene3D" id="1.10.150.240">
    <property type="entry name" value="Putative phosphatase, domain 2"/>
    <property type="match status" value="1"/>
</dbReference>
<dbReference type="InterPro" id="IPR006439">
    <property type="entry name" value="HAD-SF_hydro_IA"/>
</dbReference>
<dbReference type="InterPro" id="IPR023198">
    <property type="entry name" value="PGP-like_dom2"/>
</dbReference>
<dbReference type="PANTHER" id="PTHR18901">
    <property type="entry name" value="2-DEOXYGLUCOSE-6-PHOSPHATE PHOSPHATASE 2"/>
    <property type="match status" value="1"/>
</dbReference>
<dbReference type="CDD" id="cd07505">
    <property type="entry name" value="HAD_BPGM-like"/>
    <property type="match status" value="1"/>
</dbReference>
<dbReference type="InterPro" id="IPR023214">
    <property type="entry name" value="HAD_sf"/>
</dbReference>
<dbReference type="SFLD" id="SFLDG01129">
    <property type="entry name" value="C1.5:_HAD__Beta-PGM__Phosphata"/>
    <property type="match status" value="1"/>
</dbReference>
<dbReference type="Proteomes" id="UP000824175">
    <property type="component" value="Unassembled WGS sequence"/>
</dbReference>
<dbReference type="PRINTS" id="PR00413">
    <property type="entry name" value="HADHALOGNASE"/>
</dbReference>
<organism evidence="1 2">
    <name type="scientific">Candidatus Fimiplasma intestinipullorum</name>
    <dbReference type="NCBI Taxonomy" id="2840825"/>
    <lineage>
        <taxon>Bacteria</taxon>
        <taxon>Bacillati</taxon>
        <taxon>Bacillota</taxon>
        <taxon>Clostridia</taxon>
        <taxon>Eubacteriales</taxon>
        <taxon>Candidatus Fimiplasma</taxon>
    </lineage>
</organism>
<dbReference type="Gene3D" id="3.40.50.1000">
    <property type="entry name" value="HAD superfamily/HAD-like"/>
    <property type="match status" value="1"/>
</dbReference>
<proteinExistence type="predicted"/>
<dbReference type="Pfam" id="PF00702">
    <property type="entry name" value="Hydrolase"/>
    <property type="match status" value="1"/>
</dbReference>
<dbReference type="AlphaFoldDB" id="A0A9D1HSD0"/>
<sequence>MIKGAIFDVDGTLLDSMPTWHDLGSRYLRRLGLDAEPGLNEKLFTLSFEEGAAYMRERYHLSQDPAEIIQEILHMIADFYAEEVDFKPGMQSLLDFLIQQQIPMVIASSGHHEHIEKALLRLGYREAFLRILTCSEVGAGKSQPRIYLEASQILQAVPSEILVFEDALYAVQTASQAGFPVVGIYDTDSSQDEQMVRSLSRFYLKDINQDRIALEKWIKGEWRA</sequence>
<gene>
    <name evidence="1" type="ORF">IAD15_11365</name>
</gene>
<protein>
    <submittedName>
        <fullName evidence="1">HAD family phosphatase</fullName>
    </submittedName>
</protein>
<dbReference type="GO" id="GO:0016791">
    <property type="term" value="F:phosphatase activity"/>
    <property type="evidence" value="ECO:0007669"/>
    <property type="project" value="TreeGrafter"/>
</dbReference>
<dbReference type="EMBL" id="DVMJ01000104">
    <property type="protein sequence ID" value="HIU14644.1"/>
    <property type="molecule type" value="Genomic_DNA"/>
</dbReference>
<dbReference type="InterPro" id="IPR036412">
    <property type="entry name" value="HAD-like_sf"/>
</dbReference>
<evidence type="ECO:0000313" key="1">
    <source>
        <dbReference type="EMBL" id="HIU14644.1"/>
    </source>
</evidence>